<sequence>EDIPDNVSIEQDNENDQPKPRSAKSGDYELFTYKPKVDLSWEEIKTSWESFFGTSNEIDFGITKKFIKDALRDIPKL</sequence>
<feature type="compositionally biased region" description="Basic and acidic residues" evidence="1">
    <location>
        <begin position="16"/>
        <end position="26"/>
    </location>
</feature>
<proteinExistence type="predicted"/>
<evidence type="ECO:0000313" key="2">
    <source>
        <dbReference type="EMBL" id="CAI2199407.1"/>
    </source>
</evidence>
<feature type="non-terminal residue" evidence="2">
    <location>
        <position position="77"/>
    </location>
</feature>
<gene>
    <name evidence="2" type="ORF">FWILDA_LOCUS19058</name>
</gene>
<name>A0A9W4TA68_9GLOM</name>
<organism evidence="2 3">
    <name type="scientific">Funneliformis geosporum</name>
    <dbReference type="NCBI Taxonomy" id="1117311"/>
    <lineage>
        <taxon>Eukaryota</taxon>
        <taxon>Fungi</taxon>
        <taxon>Fungi incertae sedis</taxon>
        <taxon>Mucoromycota</taxon>
        <taxon>Glomeromycotina</taxon>
        <taxon>Glomeromycetes</taxon>
        <taxon>Glomerales</taxon>
        <taxon>Glomeraceae</taxon>
        <taxon>Funneliformis</taxon>
    </lineage>
</organism>
<evidence type="ECO:0000256" key="1">
    <source>
        <dbReference type="SAM" id="MobiDB-lite"/>
    </source>
</evidence>
<reference evidence="2" key="1">
    <citation type="submission" date="2022-08" db="EMBL/GenBank/DDBJ databases">
        <authorList>
            <person name="Kallberg Y."/>
            <person name="Tangrot J."/>
            <person name="Rosling A."/>
        </authorList>
    </citation>
    <scope>NUCLEOTIDE SEQUENCE</scope>
    <source>
        <strain evidence="2">Wild A</strain>
    </source>
</reference>
<dbReference type="Proteomes" id="UP001153678">
    <property type="component" value="Unassembled WGS sequence"/>
</dbReference>
<comment type="caution">
    <text evidence="2">The sequence shown here is derived from an EMBL/GenBank/DDBJ whole genome shotgun (WGS) entry which is preliminary data.</text>
</comment>
<feature type="non-terminal residue" evidence="2">
    <location>
        <position position="1"/>
    </location>
</feature>
<protein>
    <submittedName>
        <fullName evidence="2">5594_t:CDS:1</fullName>
    </submittedName>
</protein>
<dbReference type="EMBL" id="CAMKVN010021226">
    <property type="protein sequence ID" value="CAI2199407.1"/>
    <property type="molecule type" value="Genomic_DNA"/>
</dbReference>
<evidence type="ECO:0000313" key="3">
    <source>
        <dbReference type="Proteomes" id="UP001153678"/>
    </source>
</evidence>
<accession>A0A9W4TA68</accession>
<keyword evidence="3" id="KW-1185">Reference proteome</keyword>
<feature type="region of interest" description="Disordered" evidence="1">
    <location>
        <begin position="1"/>
        <end position="26"/>
    </location>
</feature>
<dbReference type="AlphaFoldDB" id="A0A9W4TA68"/>